<dbReference type="PANTHER" id="PTHR11102:SF160">
    <property type="entry name" value="ERAD-ASSOCIATED E3 UBIQUITIN-PROTEIN LIGASE COMPONENT HRD3"/>
    <property type="match status" value="1"/>
</dbReference>
<feature type="signal peptide" evidence="1">
    <location>
        <begin position="1"/>
        <end position="19"/>
    </location>
</feature>
<accession>A0ABS2IE27</accession>
<dbReference type="SMART" id="SM00671">
    <property type="entry name" value="SEL1"/>
    <property type="match status" value="2"/>
</dbReference>
<dbReference type="EMBL" id="JAFEUP010000002">
    <property type="protein sequence ID" value="MBM7060928.1"/>
    <property type="molecule type" value="Genomic_DNA"/>
</dbReference>
<sequence length="360" mass="38129">MFKPVLSCLFAAVLCTGCASNFKPLRGEPAVVAPNRPAPPEAPVYGVASYEPPQVWLAPLASPSEVQGQARNVQRLPKPGQDLLDKARVAAEAGDQAGMLRLLQQAAESGNGEAHYQLARIYQVGEGVPVDLDAALSHLSLADAMGHAEATRVLAWNYLLGKGVQSDTVYGNRLMEKAARSNDRALRELSLLYLNVYPPGLDNRERGLELLDVASRAGDVQAERIYLQAQRQPQPTAEAVVVEQPFASETVPGLPSVADSEAQAEAVKRAALAGDLASMSEYADNLLQGRFPSIQPELESYAWYAVAARRGSEAAAVKLATLDDVRQADPAAVDAMVANLDSAIAPAADAAPSDADGIAR</sequence>
<evidence type="ECO:0000313" key="2">
    <source>
        <dbReference type="EMBL" id="MBM7060928.1"/>
    </source>
</evidence>
<dbReference type="PANTHER" id="PTHR11102">
    <property type="entry name" value="SEL-1-LIKE PROTEIN"/>
    <property type="match status" value="1"/>
</dbReference>
<evidence type="ECO:0000256" key="1">
    <source>
        <dbReference type="SAM" id="SignalP"/>
    </source>
</evidence>
<feature type="chain" id="PRO_5046623848" evidence="1">
    <location>
        <begin position="20"/>
        <end position="360"/>
    </location>
</feature>
<keyword evidence="3" id="KW-1185">Reference proteome</keyword>
<protein>
    <submittedName>
        <fullName evidence="2">Sel1 repeat family protein</fullName>
    </submittedName>
</protein>
<keyword evidence="1" id="KW-0732">Signal</keyword>
<dbReference type="Gene3D" id="1.25.40.10">
    <property type="entry name" value="Tetratricopeptide repeat domain"/>
    <property type="match status" value="1"/>
</dbReference>
<reference evidence="2 3" key="1">
    <citation type="submission" date="2021-02" db="EMBL/GenBank/DDBJ databases">
        <authorList>
            <person name="Lee D.-H."/>
        </authorList>
    </citation>
    <scope>NUCLEOTIDE SEQUENCE [LARGE SCALE GENOMIC DNA]</scope>
    <source>
        <strain evidence="2 3">UL073</strain>
    </source>
</reference>
<comment type="caution">
    <text evidence="2">The sequence shown here is derived from an EMBL/GenBank/DDBJ whole genome shotgun (WGS) entry which is preliminary data.</text>
</comment>
<evidence type="ECO:0000313" key="3">
    <source>
        <dbReference type="Proteomes" id="UP000717995"/>
    </source>
</evidence>
<dbReference type="InterPro" id="IPR011990">
    <property type="entry name" value="TPR-like_helical_dom_sf"/>
</dbReference>
<dbReference type="RefSeq" id="WP_205348108.1">
    <property type="nucleotide sequence ID" value="NZ_JAFEUP010000002.1"/>
</dbReference>
<name>A0ABS2IE27_9GAMM</name>
<organism evidence="2 3">
    <name type="scientific">Zestomonas insulae</name>
    <dbReference type="NCBI Taxonomy" id="2809017"/>
    <lineage>
        <taxon>Bacteria</taxon>
        <taxon>Pseudomonadati</taxon>
        <taxon>Pseudomonadota</taxon>
        <taxon>Gammaproteobacteria</taxon>
        <taxon>Pseudomonadales</taxon>
        <taxon>Pseudomonadaceae</taxon>
        <taxon>Zestomonas</taxon>
    </lineage>
</organism>
<dbReference type="InterPro" id="IPR050767">
    <property type="entry name" value="Sel1_AlgK"/>
</dbReference>
<gene>
    <name evidence="2" type="ORF">JQX08_09440</name>
</gene>
<dbReference type="InterPro" id="IPR006597">
    <property type="entry name" value="Sel1-like"/>
</dbReference>
<dbReference type="Pfam" id="PF08238">
    <property type="entry name" value="Sel1"/>
    <property type="match status" value="3"/>
</dbReference>
<dbReference type="Proteomes" id="UP000717995">
    <property type="component" value="Unassembled WGS sequence"/>
</dbReference>
<dbReference type="SUPFAM" id="SSF81901">
    <property type="entry name" value="HCP-like"/>
    <property type="match status" value="1"/>
</dbReference>
<proteinExistence type="predicted"/>